<dbReference type="Gene3D" id="1.10.443.10">
    <property type="entry name" value="Intergrase catalytic core"/>
    <property type="match status" value="1"/>
</dbReference>
<dbReference type="PANTHER" id="PTHR30349:SF64">
    <property type="entry name" value="PROPHAGE INTEGRASE INTD-RELATED"/>
    <property type="match status" value="1"/>
</dbReference>
<dbReference type="InterPro" id="IPR013762">
    <property type="entry name" value="Integrase-like_cat_sf"/>
</dbReference>
<dbReference type="GO" id="GO:0006310">
    <property type="term" value="P:DNA recombination"/>
    <property type="evidence" value="ECO:0007669"/>
    <property type="project" value="UniProtKB-KW"/>
</dbReference>
<dbReference type="InterPro" id="IPR011010">
    <property type="entry name" value="DNA_brk_join_enz"/>
</dbReference>
<dbReference type="InterPro" id="IPR028259">
    <property type="entry name" value="AP2-like_int_N"/>
</dbReference>
<comment type="function">
    <text evidence="1">Site-specific tyrosine recombinase, which acts by catalyzing the cutting and rejoining of the recombining DNA molecules.</text>
</comment>
<evidence type="ECO:0000259" key="6">
    <source>
        <dbReference type="PROSITE" id="PS51898"/>
    </source>
</evidence>
<protein>
    <submittedName>
        <fullName evidence="7">Site-specific integrase</fullName>
    </submittedName>
</protein>
<dbReference type="InterPro" id="IPR050090">
    <property type="entry name" value="Tyrosine_recombinase_XerCD"/>
</dbReference>
<dbReference type="Gene3D" id="1.10.150.130">
    <property type="match status" value="1"/>
</dbReference>
<dbReference type="InterPro" id="IPR010998">
    <property type="entry name" value="Integrase_recombinase_N"/>
</dbReference>
<dbReference type="AlphaFoldDB" id="A0A5P3X9P8"/>
<dbReference type="GO" id="GO:0015074">
    <property type="term" value="P:DNA integration"/>
    <property type="evidence" value="ECO:0007669"/>
    <property type="project" value="UniProtKB-KW"/>
</dbReference>
<sequence length="373" mass="43631">MDKKRAFIRIRYNKYHVYVEYTDFNTGKRKQKSYGSFDKKKDAEKALVDIKSSINNDKFQTPSTITFTDRCWKYYNNDAKEFSPTTLKRSKTVINKHIAGFFKDMKLSDINVSIYQNFINYMYTKDLKVSTIKEILNKSDAVLHECYRLKEINENIPDFVVLPKKHDTDNKSVYAVEESKKILKGSSNNPYLTIPMHLFLLGGLRFGEMAGLLWEDIDFETNTIKIKHNLIYVNGKYYLRQTKTNGSTREILVPNHVMKLLKEEKIRHNKLKIQGLLENEYDVVCLNSLNRYWNNSSFTLAYKKLLNDIGVRYINIHSLRHAHATMLILAGTDMKTVSERLGHTDIKMTMNTYSHVLKEMDKTASDNIEKILL</sequence>
<evidence type="ECO:0000256" key="2">
    <source>
        <dbReference type="ARBA" id="ARBA00008857"/>
    </source>
</evidence>
<comment type="similarity">
    <text evidence="2">Belongs to the 'phage' integrase family.</text>
</comment>
<dbReference type="InterPro" id="IPR004107">
    <property type="entry name" value="Integrase_SAM-like_N"/>
</dbReference>
<evidence type="ECO:0000256" key="1">
    <source>
        <dbReference type="ARBA" id="ARBA00003283"/>
    </source>
</evidence>
<keyword evidence="4" id="KW-0238">DNA-binding</keyword>
<dbReference type="SUPFAM" id="SSF56349">
    <property type="entry name" value="DNA breaking-rejoining enzymes"/>
    <property type="match status" value="1"/>
</dbReference>
<dbReference type="CDD" id="cd01189">
    <property type="entry name" value="INT_ICEBs1_C_like"/>
    <property type="match status" value="1"/>
</dbReference>
<dbReference type="Pfam" id="PF14657">
    <property type="entry name" value="Arm-DNA-bind_4"/>
    <property type="match status" value="1"/>
</dbReference>
<dbReference type="EMBL" id="CP032452">
    <property type="protein sequence ID" value="QEZ67452.1"/>
    <property type="molecule type" value="Genomic_DNA"/>
</dbReference>
<dbReference type="RefSeq" id="WP_150885158.1">
    <property type="nucleotide sequence ID" value="NZ_CP032452.1"/>
</dbReference>
<dbReference type="PROSITE" id="PS51898">
    <property type="entry name" value="TYR_RECOMBINASE"/>
    <property type="match status" value="1"/>
</dbReference>
<reference evidence="7 8" key="1">
    <citation type="submission" date="2018-09" db="EMBL/GenBank/DDBJ databases">
        <title>A clostridial neurotoxin that targets Anopheles mosquitoes.</title>
        <authorList>
            <person name="Contreras E."/>
            <person name="Masuyer G."/>
            <person name="Qureshi N."/>
            <person name="Chawla S."/>
            <person name="Lim H.L."/>
            <person name="Chen J."/>
            <person name="Stenmark P."/>
            <person name="Gill S."/>
        </authorList>
    </citation>
    <scope>NUCLEOTIDE SEQUENCE [LARGE SCALE GENOMIC DNA]</scope>
    <source>
        <strain evidence="7 8">Cbm</strain>
    </source>
</reference>
<dbReference type="PANTHER" id="PTHR30349">
    <property type="entry name" value="PHAGE INTEGRASE-RELATED"/>
    <property type="match status" value="1"/>
</dbReference>
<proteinExistence type="inferred from homology"/>
<name>A0A5P3X9P8_PARBF</name>
<keyword evidence="5" id="KW-0233">DNA recombination</keyword>
<dbReference type="Proteomes" id="UP000326961">
    <property type="component" value="Chromosome"/>
</dbReference>
<dbReference type="Pfam" id="PF14659">
    <property type="entry name" value="Phage_int_SAM_3"/>
    <property type="match status" value="1"/>
</dbReference>
<dbReference type="Pfam" id="PF00589">
    <property type="entry name" value="Phage_integrase"/>
    <property type="match status" value="1"/>
</dbReference>
<keyword evidence="3" id="KW-0229">DNA integration</keyword>
<dbReference type="InterPro" id="IPR002104">
    <property type="entry name" value="Integrase_catalytic"/>
</dbReference>
<dbReference type="GO" id="GO:0003677">
    <property type="term" value="F:DNA binding"/>
    <property type="evidence" value="ECO:0007669"/>
    <property type="project" value="UniProtKB-KW"/>
</dbReference>
<evidence type="ECO:0000313" key="7">
    <source>
        <dbReference type="EMBL" id="QEZ67452.1"/>
    </source>
</evidence>
<evidence type="ECO:0000256" key="5">
    <source>
        <dbReference type="ARBA" id="ARBA00023172"/>
    </source>
</evidence>
<evidence type="ECO:0000256" key="4">
    <source>
        <dbReference type="ARBA" id="ARBA00023125"/>
    </source>
</evidence>
<gene>
    <name evidence="7" type="ORF">D4A35_00340</name>
</gene>
<evidence type="ECO:0000256" key="3">
    <source>
        <dbReference type="ARBA" id="ARBA00022908"/>
    </source>
</evidence>
<organism evidence="7 8">
    <name type="scientific">Paraclostridium bifermentans</name>
    <name type="common">Clostridium bifermentans</name>
    <dbReference type="NCBI Taxonomy" id="1490"/>
    <lineage>
        <taxon>Bacteria</taxon>
        <taxon>Bacillati</taxon>
        <taxon>Bacillota</taxon>
        <taxon>Clostridia</taxon>
        <taxon>Peptostreptococcales</taxon>
        <taxon>Peptostreptococcaceae</taxon>
        <taxon>Paraclostridium</taxon>
    </lineage>
</organism>
<evidence type="ECO:0000313" key="8">
    <source>
        <dbReference type="Proteomes" id="UP000326961"/>
    </source>
</evidence>
<feature type="domain" description="Tyr recombinase" evidence="6">
    <location>
        <begin position="169"/>
        <end position="366"/>
    </location>
</feature>
<accession>A0A5P3X9P8</accession>